<name>A0A2G9QCN5_AQUCT</name>
<reference evidence="2" key="1">
    <citation type="journal article" date="2017" name="Nat. Commun.">
        <title>The North American bullfrog draft genome provides insight into hormonal regulation of long noncoding RNA.</title>
        <authorList>
            <person name="Hammond S.A."/>
            <person name="Warren R.L."/>
            <person name="Vandervalk B.P."/>
            <person name="Kucuk E."/>
            <person name="Khan H."/>
            <person name="Gibb E.A."/>
            <person name="Pandoh P."/>
            <person name="Kirk H."/>
            <person name="Zhao Y."/>
            <person name="Jones M."/>
            <person name="Mungall A.J."/>
            <person name="Coope R."/>
            <person name="Pleasance S."/>
            <person name="Moore R.A."/>
            <person name="Holt R.A."/>
            <person name="Round J.M."/>
            <person name="Ohora S."/>
            <person name="Walle B.V."/>
            <person name="Veldhoen N."/>
            <person name="Helbing C.C."/>
            <person name="Birol I."/>
        </authorList>
    </citation>
    <scope>NUCLEOTIDE SEQUENCE [LARGE SCALE GENOMIC DNA]</scope>
</reference>
<dbReference type="EMBL" id="KZ036341">
    <property type="protein sequence ID" value="PIO13265.1"/>
    <property type="molecule type" value="Genomic_DNA"/>
</dbReference>
<keyword evidence="2" id="KW-1185">Reference proteome</keyword>
<proteinExistence type="predicted"/>
<evidence type="ECO:0000313" key="1">
    <source>
        <dbReference type="EMBL" id="PIO13265.1"/>
    </source>
</evidence>
<dbReference type="Proteomes" id="UP000228934">
    <property type="component" value="Unassembled WGS sequence"/>
</dbReference>
<protein>
    <submittedName>
        <fullName evidence="1">Uncharacterized protein</fullName>
    </submittedName>
</protein>
<gene>
    <name evidence="1" type="ORF">AB205_0168540</name>
</gene>
<accession>A0A2G9QCN5</accession>
<dbReference type="AlphaFoldDB" id="A0A2G9QCN5"/>
<organism evidence="1 2">
    <name type="scientific">Aquarana catesbeiana</name>
    <name type="common">American bullfrog</name>
    <name type="synonym">Rana catesbeiana</name>
    <dbReference type="NCBI Taxonomy" id="8400"/>
    <lineage>
        <taxon>Eukaryota</taxon>
        <taxon>Metazoa</taxon>
        <taxon>Chordata</taxon>
        <taxon>Craniata</taxon>
        <taxon>Vertebrata</taxon>
        <taxon>Euteleostomi</taxon>
        <taxon>Amphibia</taxon>
        <taxon>Batrachia</taxon>
        <taxon>Anura</taxon>
        <taxon>Neobatrachia</taxon>
        <taxon>Ranoidea</taxon>
        <taxon>Ranidae</taxon>
        <taxon>Aquarana</taxon>
    </lineage>
</organism>
<dbReference type="OrthoDB" id="10523523at2759"/>
<sequence length="83" mass="9659">MPHFTVVPVDDKHRADYDDLEGISRVDYREKGQRSCDPYDTVSSDAQKIKTAEVIKYHQKKALFVGEKKDINFVWVQRRTTAS</sequence>
<evidence type="ECO:0000313" key="2">
    <source>
        <dbReference type="Proteomes" id="UP000228934"/>
    </source>
</evidence>